<dbReference type="EMBL" id="KI394330">
    <property type="protein sequence ID" value="ERN03807.1"/>
    <property type="molecule type" value="Genomic_DNA"/>
</dbReference>
<keyword evidence="4" id="KW-0804">Transcription</keyword>
<keyword evidence="2" id="KW-0805">Transcription regulation</keyword>
<keyword evidence="3" id="KW-0238">DNA-binding</keyword>
<dbReference type="Gene3D" id="2.40.330.10">
    <property type="entry name" value="DNA-binding pseudobarrel domain"/>
    <property type="match status" value="2"/>
</dbReference>
<dbReference type="Proteomes" id="UP000017836">
    <property type="component" value="Unassembled WGS sequence"/>
</dbReference>
<feature type="domain" description="TF-B3" evidence="6">
    <location>
        <begin position="288"/>
        <end position="382"/>
    </location>
</feature>
<dbReference type="PROSITE" id="PS50863">
    <property type="entry name" value="B3"/>
    <property type="match status" value="2"/>
</dbReference>
<keyword evidence="5" id="KW-0539">Nucleus</keyword>
<evidence type="ECO:0000256" key="2">
    <source>
        <dbReference type="ARBA" id="ARBA00023015"/>
    </source>
</evidence>
<dbReference type="InterPro" id="IPR044837">
    <property type="entry name" value="REM16-like"/>
</dbReference>
<dbReference type="CDD" id="cd10017">
    <property type="entry name" value="B3_DNA"/>
    <property type="match status" value="2"/>
</dbReference>
<sequence length="404" mass="45899">MEDDRTCLKCELHCHKQDPFQECRTRPHFLVALVGNFSNVLALPLELNAHIKEEISENAILVSPSGKIWLVGLNKTKDCAFLQKGWSDFVKGHSLEKGEHLVLRYDGGLRFAVKIFDTNGCHRGEAVHKAIEQSINVSESKSRKILSTMKCLVKRKSSPNEEEEQEQGIDTCIEGKINACEESSKENHHEENTLMISHSSLHKISCQDTDAQNRSIILSDKEVVPSRTNYYTPKKKYYTPKKKERMTKVGSDTSKNRYFLSNRRMVTQDERERAVKAANLFESSSPYFIMVMKTSHVYKGFLLNIPLDFVKKHLPDEKPAMDLLDPSGKKWKVKYIVSGGFRGGLSGGWGAVSLGNNLEEGDACVFELKGDNFMVLHIFRVVEEIVPLTKYPASTSERKRKLWA</sequence>
<dbReference type="PANTHER" id="PTHR31391:SF106">
    <property type="entry name" value="B3 DOMAIN-CONTAINING PROTEIN OS01G0723500"/>
    <property type="match status" value="1"/>
</dbReference>
<dbReference type="GO" id="GO:0005634">
    <property type="term" value="C:nucleus"/>
    <property type="evidence" value="ECO:0007669"/>
    <property type="project" value="UniProtKB-SubCell"/>
</dbReference>
<evidence type="ECO:0000313" key="7">
    <source>
        <dbReference type="EMBL" id="ERN03807.1"/>
    </source>
</evidence>
<dbReference type="eggNOG" id="ENOG502RZR8">
    <property type="taxonomic scope" value="Eukaryota"/>
</dbReference>
<comment type="subcellular location">
    <subcellularLocation>
        <location evidence="1">Nucleus</location>
    </subcellularLocation>
</comment>
<organism evidence="7 8">
    <name type="scientific">Amborella trichopoda</name>
    <dbReference type="NCBI Taxonomy" id="13333"/>
    <lineage>
        <taxon>Eukaryota</taxon>
        <taxon>Viridiplantae</taxon>
        <taxon>Streptophyta</taxon>
        <taxon>Embryophyta</taxon>
        <taxon>Tracheophyta</taxon>
        <taxon>Spermatophyta</taxon>
        <taxon>Magnoliopsida</taxon>
        <taxon>Amborellales</taxon>
        <taxon>Amborellaceae</taxon>
        <taxon>Amborella</taxon>
    </lineage>
</organism>
<dbReference type="SUPFAM" id="SSF101936">
    <property type="entry name" value="DNA-binding pseudobarrel domain"/>
    <property type="match status" value="2"/>
</dbReference>
<dbReference type="HOGENOM" id="CLU_015069_1_4_1"/>
<evidence type="ECO:0000256" key="5">
    <source>
        <dbReference type="ARBA" id="ARBA00023242"/>
    </source>
</evidence>
<protein>
    <recommendedName>
        <fullName evidence="6">TF-B3 domain-containing protein</fullName>
    </recommendedName>
</protein>
<evidence type="ECO:0000256" key="4">
    <source>
        <dbReference type="ARBA" id="ARBA00023163"/>
    </source>
</evidence>
<dbReference type="AlphaFoldDB" id="W1P1U6"/>
<proteinExistence type="predicted"/>
<dbReference type="OrthoDB" id="1666376at2759"/>
<dbReference type="STRING" id="13333.W1P1U6"/>
<reference evidence="8" key="1">
    <citation type="journal article" date="2013" name="Science">
        <title>The Amborella genome and the evolution of flowering plants.</title>
        <authorList>
            <consortium name="Amborella Genome Project"/>
        </authorList>
    </citation>
    <scope>NUCLEOTIDE SEQUENCE [LARGE SCALE GENOMIC DNA]</scope>
</reference>
<evidence type="ECO:0000256" key="1">
    <source>
        <dbReference type="ARBA" id="ARBA00004123"/>
    </source>
</evidence>
<name>W1P1U6_AMBTC</name>
<dbReference type="GO" id="GO:0003677">
    <property type="term" value="F:DNA binding"/>
    <property type="evidence" value="ECO:0007669"/>
    <property type="project" value="UniProtKB-KW"/>
</dbReference>
<dbReference type="InterPro" id="IPR015300">
    <property type="entry name" value="DNA-bd_pseudobarrel_sf"/>
</dbReference>
<dbReference type="OMA" id="HEENTLM"/>
<accession>W1P1U6</accession>
<evidence type="ECO:0000256" key="3">
    <source>
        <dbReference type="ARBA" id="ARBA00023125"/>
    </source>
</evidence>
<dbReference type="InterPro" id="IPR003340">
    <property type="entry name" value="B3_DNA-bd"/>
</dbReference>
<dbReference type="SMART" id="SM01019">
    <property type="entry name" value="B3"/>
    <property type="match status" value="2"/>
</dbReference>
<gene>
    <name evidence="7" type="ORF">AMTR_s00078p00115450</name>
</gene>
<dbReference type="Pfam" id="PF02362">
    <property type="entry name" value="B3"/>
    <property type="match status" value="2"/>
</dbReference>
<feature type="domain" description="TF-B3" evidence="6">
    <location>
        <begin position="26"/>
        <end position="119"/>
    </location>
</feature>
<keyword evidence="8" id="KW-1185">Reference proteome</keyword>
<dbReference type="KEGG" id="atr:18431958"/>
<evidence type="ECO:0000313" key="8">
    <source>
        <dbReference type="Proteomes" id="UP000017836"/>
    </source>
</evidence>
<evidence type="ECO:0000259" key="6">
    <source>
        <dbReference type="PROSITE" id="PS50863"/>
    </source>
</evidence>
<dbReference type="Gramene" id="ERN03807">
    <property type="protein sequence ID" value="ERN03807"/>
    <property type="gene ID" value="AMTR_s00078p00115450"/>
</dbReference>
<dbReference type="PANTHER" id="PTHR31391">
    <property type="entry name" value="B3 DOMAIN-CONTAINING PROTEIN OS11G0197600-RELATED"/>
    <property type="match status" value="1"/>
</dbReference>